<evidence type="ECO:0000259" key="11">
    <source>
        <dbReference type="Pfam" id="PF16507"/>
    </source>
</evidence>
<evidence type="ECO:0000259" key="10">
    <source>
        <dbReference type="Pfam" id="PF11919"/>
    </source>
</evidence>
<dbReference type="PANTHER" id="PTHR32170">
    <property type="entry name" value="PROTEASOME ACTIVATOR COMPLEX SUBUNIT 4"/>
    <property type="match status" value="1"/>
</dbReference>
<dbReference type="RefSeq" id="XP_015178192.1">
    <property type="nucleotide sequence ID" value="XM_015322706.1"/>
</dbReference>
<evidence type="ECO:0000256" key="6">
    <source>
        <dbReference type="ARBA" id="ARBA00022763"/>
    </source>
</evidence>
<reference evidence="14" key="1">
    <citation type="submission" date="2025-08" db="UniProtKB">
        <authorList>
            <consortium name="RefSeq"/>
        </authorList>
    </citation>
    <scope>IDENTIFICATION</scope>
    <source>
        <tissue evidence="14">Whole body</tissue>
    </source>
</reference>
<name>A0ABM1IDA5_POLDO</name>
<evidence type="ECO:0000313" key="13">
    <source>
        <dbReference type="Proteomes" id="UP000694924"/>
    </source>
</evidence>
<dbReference type="GeneID" id="107067314"/>
<keyword evidence="4" id="KW-0963">Cytoplasm</keyword>
<comment type="subcellular location">
    <subcellularLocation>
        <location evidence="2">Cytoplasm</location>
    </subcellularLocation>
    <subcellularLocation>
        <location evidence="1">Nucleus</location>
    </subcellularLocation>
</comment>
<feature type="domain" description="Proteasome activator Blm10 middle HEAT repeats region" evidence="11">
    <location>
        <begin position="325"/>
        <end position="806"/>
    </location>
</feature>
<evidence type="ECO:0000256" key="1">
    <source>
        <dbReference type="ARBA" id="ARBA00004123"/>
    </source>
</evidence>
<keyword evidence="13" id="KW-1185">Reference proteome</keyword>
<dbReference type="Proteomes" id="UP000694924">
    <property type="component" value="Unplaced"/>
</dbReference>
<accession>A0ABM1IDA5</accession>
<organism evidence="13 14">
    <name type="scientific">Polistes dominula</name>
    <name type="common">European paper wasp</name>
    <name type="synonym">Vespa dominula</name>
    <dbReference type="NCBI Taxonomy" id="743375"/>
    <lineage>
        <taxon>Eukaryota</taxon>
        <taxon>Metazoa</taxon>
        <taxon>Ecdysozoa</taxon>
        <taxon>Arthropoda</taxon>
        <taxon>Hexapoda</taxon>
        <taxon>Insecta</taxon>
        <taxon>Pterygota</taxon>
        <taxon>Neoptera</taxon>
        <taxon>Endopterygota</taxon>
        <taxon>Hymenoptera</taxon>
        <taxon>Apocrita</taxon>
        <taxon>Aculeata</taxon>
        <taxon>Vespoidea</taxon>
        <taxon>Vespidae</taxon>
        <taxon>Polistinae</taxon>
        <taxon>Polistini</taxon>
        <taxon>Polistes</taxon>
    </lineage>
</organism>
<sequence>MEVDNDQDLKDSNMNKNCNSNKNKKYQMEYVYNKLLPYYKELENESETMLADIKGNLGRAVMYREIEPGCLLWTKRLNKYIKLYSFKFSKEDHIYFVKLYYELITIPDIDPYQIKEFANILILLLKKIRLLSPDDLTLPWRPLYELNKKVLCRATTALGMYHFHPLLPRSLSSLIRLCRIYFPLNATQEILDEFRPMICPFNDNFMNIFKKIEYFLPLNLPPQHHSLGHQLWFHEFMNLWNVCRNGASWEPEMMWLMATLASQNIGYIDWEPYIPLMFARFVRCFNLPVSYKQTQDMKTHKMDTLSIAIWIVSVLGNKSSAQIYLEKFLKSIETYFQPANVGKWSGKLREFLMKLPYRFILRIHKERYAKRTWETPIPDEYKLTDEDIDTFVKSMMPLAMTAMFTRLNASDPCLALQYLANMRPNLVIPQVVDRMYSTLDSLTEPHKLTAAMVGMISVAKPMVQGSRNINKGYTYAEGPMHVVPILFSLLPGIDPNDIGKCVVTLRLIFIYALLIPFVDSSKSSAIADEEEKMICEMTSRFEDFILQFLDRIFTFIDTSSLDFIRPENNQGSGKSKLEILAEEVLETVFSTLLHKTSDTIFLSALHKLRVFVSERILETKVAGELVAVICQVFANINGHETLRALVPFLSETILDVIGENDDILKEENLDNRLLYAMLLLSAITETAGNYLLPHMNTFVEILDKVLLLESKEGVNYACRLLKSLLASLSTLDIDKFKTHGRDFNDPEYPYTRHWGEEIDIDSIQINWYIPGKDEFQMVQKLFFRYLPKQLELLQNYCQDWNCLSREKLLAVLRIVNCIVKGCEDFLPFWEEPPLTCIESSLEWAPFNPTSGDNYEIVMPDGSNVKKYLINILSNLQNVLLKNVEDETRCLLNLVLLWEFLLLGDRRMQDFYEDRQKKMKRTQNLLNDRLVKSKKRVEHILMEQAFIHHETRLQLKSHKFTETHKNIMLELVALATSRYANVRNKAQFVLTSGILTYPFSYTFIVPHLIDVLEKDSEIHHDAFKGVLYILHRPLNDPIITQRNWHMLRSLLPKLILSKPSEKLSVIRLKEQLIDTMKNKYQNMFIELEIPDRCLIAASKLWEHYPHPMLSKPNENEIEKGIEKLKETSRANLESYYGLCDDLLNAILETNLHWRHRLMSMEFIRIFTYEKYPFSLKAVRYFLEALIHDSLDERKIAIRVIVHILRQQKRKHPKISVPITDVCKKELLSDAVIPGERADNTWLQYDYNNRPTTSKQWDEQRYIHRPNIGYYTWPKIIEFYAPSCEQPTLDPKIRQFTDEEMEVERFFDNPQNIDKIIEFYSIEEKMDKDRYNCYKYLLFKSIFRNHGITPLKHFVPHLHELVKDKQESKQRCATEIIAGIIQGSKHWPFEMVCDMWNELLPIIRSALDNLTVETIIDWTTSISLSMHCRDPNRQHWLLECLMEEPTLGEFESSFIESGRLCVLQGVLIFQPWRLTQLMQRLLIRLENRLLTNPFKNLRDRIGALLFVVFEADLRFPISYSNRAIPQAQHFIDKVIPKLQILAENSEQLFNESKQSLTTAAAVNNDLKSDDNSVNNIQLDINEREATIRLLKIICKWVAQFVYKSPSGTLPEFYQLFPIICQMENYETDDELVQICTNSLAFLAQSIILPDDMPTVLNAIVKMSTNVSWSARDTCLEFLQTSIFYNMSIVLMKEEWVNCIKDVVLHLLEDIRLEVREKAGHVLGGLLHCGFIPDQNALLEQFKLKAKTKLHKKGRSMHNQTEAERNANADALRLRHAGVLGLCAFIRAHPYDVPNYLPFIFEHLDPHLNDPQPVPTTIRKVLGDFNRTHYDGWNGINGHAQHFTERQLTILQDLLVPPSYYA</sequence>
<feature type="domain" description="Proteasome activator complex subunit 4-like HEAT repeat-like" evidence="12">
    <location>
        <begin position="1175"/>
        <end position="1462"/>
    </location>
</feature>
<evidence type="ECO:0000256" key="2">
    <source>
        <dbReference type="ARBA" id="ARBA00004496"/>
    </source>
</evidence>
<dbReference type="Pfam" id="PF16507">
    <property type="entry name" value="HEAT_PSME4_mid"/>
    <property type="match status" value="1"/>
</dbReference>
<keyword evidence="8" id="KW-0539">Nucleus</keyword>
<keyword evidence="6" id="KW-0227">DNA damage</keyword>
<comment type="similarity">
    <text evidence="3">Belongs to the BLM10 family.</text>
</comment>
<feature type="domain" description="Proteasome activator complex subunit 4 C-terminal" evidence="10">
    <location>
        <begin position="1772"/>
        <end position="1859"/>
    </location>
</feature>
<dbReference type="PANTHER" id="PTHR32170:SF3">
    <property type="entry name" value="PROTEASOME ACTIVATOR COMPLEX SUBUNIT 4"/>
    <property type="match status" value="1"/>
</dbReference>
<gene>
    <name evidence="14" type="primary">LOC107067314</name>
</gene>
<dbReference type="InterPro" id="IPR055455">
    <property type="entry name" value="HEAT_PSME4"/>
</dbReference>
<dbReference type="Pfam" id="PF23096">
    <property type="entry name" value="HEAT_PSME4"/>
    <property type="match status" value="1"/>
</dbReference>
<evidence type="ECO:0000256" key="7">
    <source>
        <dbReference type="ARBA" id="ARBA00023204"/>
    </source>
</evidence>
<evidence type="ECO:0000256" key="3">
    <source>
        <dbReference type="ARBA" id="ARBA00005739"/>
    </source>
</evidence>
<evidence type="ECO:0000256" key="5">
    <source>
        <dbReference type="ARBA" id="ARBA00022737"/>
    </source>
</evidence>
<dbReference type="InterPro" id="IPR016024">
    <property type="entry name" value="ARM-type_fold"/>
</dbReference>
<dbReference type="Pfam" id="PF11919">
    <property type="entry name" value="PSME4_C"/>
    <property type="match status" value="1"/>
</dbReference>
<proteinExistence type="inferred from homology"/>
<dbReference type="SUPFAM" id="SSF48371">
    <property type="entry name" value="ARM repeat"/>
    <property type="match status" value="2"/>
</dbReference>
<feature type="region of interest" description="Disordered" evidence="9">
    <location>
        <begin position="1"/>
        <end position="21"/>
    </location>
</feature>
<protein>
    <submittedName>
        <fullName evidence="14">Proteasome activator complex subunit 4B-like</fullName>
    </submittedName>
</protein>
<keyword evidence="5" id="KW-0677">Repeat</keyword>
<keyword evidence="7" id="KW-0234">DNA repair</keyword>
<dbReference type="InterPro" id="IPR032430">
    <property type="entry name" value="Blm10_mid"/>
</dbReference>
<evidence type="ECO:0000256" key="9">
    <source>
        <dbReference type="SAM" id="MobiDB-lite"/>
    </source>
</evidence>
<evidence type="ECO:0000259" key="12">
    <source>
        <dbReference type="Pfam" id="PF23096"/>
    </source>
</evidence>
<dbReference type="InterPro" id="IPR021843">
    <property type="entry name" value="PSME4_C"/>
</dbReference>
<evidence type="ECO:0000313" key="14">
    <source>
        <dbReference type="RefSeq" id="XP_015178192.1"/>
    </source>
</evidence>
<evidence type="ECO:0000256" key="4">
    <source>
        <dbReference type="ARBA" id="ARBA00022490"/>
    </source>
</evidence>
<dbReference type="InterPro" id="IPR035309">
    <property type="entry name" value="PSME4"/>
</dbReference>
<evidence type="ECO:0000256" key="8">
    <source>
        <dbReference type="ARBA" id="ARBA00023242"/>
    </source>
</evidence>